<dbReference type="RefSeq" id="WP_406648506.1">
    <property type="nucleotide sequence ID" value="NZ_CP123584.1"/>
</dbReference>
<dbReference type="EMBL" id="CP123584">
    <property type="protein sequence ID" value="WZK90003.1"/>
    <property type="molecule type" value="Genomic_DNA"/>
</dbReference>
<name>A0ABZ2XVU0_9RHOB</name>
<dbReference type="InterPro" id="IPR024344">
    <property type="entry name" value="MDMPI_metal-binding"/>
</dbReference>
<proteinExistence type="predicted"/>
<dbReference type="InterPro" id="IPR017518">
    <property type="entry name" value="CHP03084"/>
</dbReference>
<keyword evidence="3" id="KW-1185">Reference proteome</keyword>
<evidence type="ECO:0000313" key="3">
    <source>
        <dbReference type="Proteomes" id="UP001623232"/>
    </source>
</evidence>
<accession>A0ABZ2XVU0</accession>
<dbReference type="Gene3D" id="1.20.120.450">
    <property type="entry name" value="dinb family like domain"/>
    <property type="match status" value="1"/>
</dbReference>
<gene>
    <name evidence="2" type="ORF">QEZ52_05515</name>
</gene>
<dbReference type="Pfam" id="PF11716">
    <property type="entry name" value="MDMPI_N"/>
    <property type="match status" value="1"/>
</dbReference>
<dbReference type="InterPro" id="IPR034660">
    <property type="entry name" value="DinB/YfiT-like"/>
</dbReference>
<dbReference type="NCBIfam" id="TIGR03083">
    <property type="entry name" value="maleylpyruvate isomerase family mycothiol-dependent enzyme"/>
    <property type="match status" value="1"/>
</dbReference>
<dbReference type="Proteomes" id="UP001623232">
    <property type="component" value="Chromosome"/>
</dbReference>
<protein>
    <submittedName>
        <fullName evidence="2">TIGR03084 family metal-binding protein</fullName>
    </submittedName>
</protein>
<reference evidence="2 3" key="1">
    <citation type="submission" date="2023-04" db="EMBL/GenBank/DDBJ databases">
        <title>Complete genome sequence of Alisedimentitalea scapharcae.</title>
        <authorList>
            <person name="Rong J.-C."/>
            <person name="Yi M.-L."/>
            <person name="Zhao Q."/>
        </authorList>
    </citation>
    <scope>NUCLEOTIDE SEQUENCE [LARGE SCALE GENOMIC DNA]</scope>
    <source>
        <strain evidence="2 3">KCTC 42119</strain>
    </source>
</reference>
<organism evidence="2 3">
    <name type="scientific">Aliisedimentitalea scapharcae</name>
    <dbReference type="NCBI Taxonomy" id="1524259"/>
    <lineage>
        <taxon>Bacteria</taxon>
        <taxon>Pseudomonadati</taxon>
        <taxon>Pseudomonadota</taxon>
        <taxon>Alphaproteobacteria</taxon>
        <taxon>Rhodobacterales</taxon>
        <taxon>Roseobacteraceae</taxon>
        <taxon>Aliisedimentitalea</taxon>
    </lineage>
</organism>
<evidence type="ECO:0000259" key="1">
    <source>
        <dbReference type="Pfam" id="PF11716"/>
    </source>
</evidence>
<feature type="domain" description="Mycothiol-dependent maleylpyruvate isomerase metal-binding" evidence="1">
    <location>
        <begin position="7"/>
        <end position="145"/>
    </location>
</feature>
<dbReference type="InterPro" id="IPR017517">
    <property type="entry name" value="Maleyloyr_isom"/>
</dbReference>
<dbReference type="SUPFAM" id="SSF109854">
    <property type="entry name" value="DinB/YfiT-like putative metalloenzymes"/>
    <property type="match status" value="1"/>
</dbReference>
<sequence>MQQAEDFRAESRALAAILNPLSADDLRQPTLFKGWTIEDVLGHLHLFNVAAETSLSGAKAFDVFIAPIVRDMQAGKTILECQFPWLGGLDGRDLFDAWMAGAESCADAFAKVNPKERVKWVGPDMSALSSITARQMETWSHGQEVFDVLGLDRSEQDRIRNICHLGVSTFGWTFINRKEPVPDPVPYVRLTGPSGAVWEWNTPQSDNAVVGSAVAFAQVVTQVRSIQDTELRTTGAVAEHWMSVAQCFAGPPVTPPAKGARHKAG</sequence>
<dbReference type="NCBIfam" id="TIGR03084">
    <property type="entry name" value="TIGR03084 family metal-binding protein"/>
    <property type="match status" value="1"/>
</dbReference>
<evidence type="ECO:0000313" key="2">
    <source>
        <dbReference type="EMBL" id="WZK90003.1"/>
    </source>
</evidence>